<evidence type="ECO:0000313" key="1">
    <source>
        <dbReference type="EMBL" id="AEB95012.1"/>
    </source>
</evidence>
<accession>F4G2G4</accession>
<dbReference type="Proteomes" id="UP000007812">
    <property type="component" value="Chromosome"/>
</dbReference>
<gene>
    <name evidence="1" type="ordered locus">Mcup_0907</name>
</gene>
<dbReference type="EMBL" id="CP002656">
    <property type="protein sequence ID" value="AEB95012.1"/>
    <property type="molecule type" value="Genomic_DNA"/>
</dbReference>
<protein>
    <submittedName>
        <fullName evidence="1">Uncharacterized protein</fullName>
    </submittedName>
</protein>
<sequence length="50" mass="5575">MVNTFQLPPKIDCAVLACKRTGLWFPKVKANATEATKKIATNPTIRNLFI</sequence>
<dbReference type="KEGG" id="mcn:Mcup_0907"/>
<evidence type="ECO:0000313" key="2">
    <source>
        <dbReference type="Proteomes" id="UP000007812"/>
    </source>
</evidence>
<proteinExistence type="predicted"/>
<dbReference type="AlphaFoldDB" id="F4G2G4"/>
<dbReference type="STRING" id="1006006.Mcup_0907"/>
<name>F4G2G4_METCR</name>
<dbReference type="HOGENOM" id="CLU_3113045_0_0_2"/>
<keyword evidence="2" id="KW-1185">Reference proteome</keyword>
<organism evidence="1 2">
    <name type="scientific">Metallosphaera cuprina (strain Ar-4)</name>
    <dbReference type="NCBI Taxonomy" id="1006006"/>
    <lineage>
        <taxon>Archaea</taxon>
        <taxon>Thermoproteota</taxon>
        <taxon>Thermoprotei</taxon>
        <taxon>Sulfolobales</taxon>
        <taxon>Sulfolobaceae</taxon>
        <taxon>Metallosphaera</taxon>
    </lineage>
</organism>
<reference evidence="1 2" key="1">
    <citation type="journal article" date="2011" name="J. Bacteriol.">
        <title>Complete genome sequence of Metallosphaera cuprina, a metal sulfide-oxidizing archaeon from a hot spring.</title>
        <authorList>
            <person name="Liu L.J."/>
            <person name="You X.Y."/>
            <person name="Zheng H."/>
            <person name="Wang S."/>
            <person name="Jiang C.Y."/>
            <person name="Liu S.J."/>
        </authorList>
    </citation>
    <scope>NUCLEOTIDE SEQUENCE [LARGE SCALE GENOMIC DNA]</scope>
    <source>
        <strain evidence="1 2">Ar-4</strain>
    </source>
</reference>